<accession>A0A2P2JIF2</accession>
<protein>
    <submittedName>
        <fullName evidence="1">Uncharacterized protein</fullName>
    </submittedName>
</protein>
<dbReference type="EMBL" id="GGEC01012769">
    <property type="protein sequence ID" value="MBW93252.1"/>
    <property type="molecule type" value="Transcribed_RNA"/>
</dbReference>
<evidence type="ECO:0000313" key="1">
    <source>
        <dbReference type="EMBL" id="MBW93252.1"/>
    </source>
</evidence>
<name>A0A2P2JIF2_RHIMU</name>
<organism evidence="1">
    <name type="scientific">Rhizophora mucronata</name>
    <name type="common">Asiatic mangrove</name>
    <dbReference type="NCBI Taxonomy" id="61149"/>
    <lineage>
        <taxon>Eukaryota</taxon>
        <taxon>Viridiplantae</taxon>
        <taxon>Streptophyta</taxon>
        <taxon>Embryophyta</taxon>
        <taxon>Tracheophyta</taxon>
        <taxon>Spermatophyta</taxon>
        <taxon>Magnoliopsida</taxon>
        <taxon>eudicotyledons</taxon>
        <taxon>Gunneridae</taxon>
        <taxon>Pentapetalae</taxon>
        <taxon>rosids</taxon>
        <taxon>fabids</taxon>
        <taxon>Malpighiales</taxon>
        <taxon>Rhizophoraceae</taxon>
        <taxon>Rhizophora</taxon>
    </lineage>
</organism>
<dbReference type="AlphaFoldDB" id="A0A2P2JIF2"/>
<sequence>MNLQKASQKHGIINHVTALAALTELQIQIPKSSWFKQSQESF</sequence>
<reference evidence="1" key="1">
    <citation type="submission" date="2018-02" db="EMBL/GenBank/DDBJ databases">
        <title>Rhizophora mucronata_Transcriptome.</title>
        <authorList>
            <person name="Meera S.P."/>
            <person name="Sreeshan A."/>
            <person name="Augustine A."/>
        </authorList>
    </citation>
    <scope>NUCLEOTIDE SEQUENCE</scope>
    <source>
        <tissue evidence="1">Leaf</tissue>
    </source>
</reference>
<proteinExistence type="predicted"/>